<reference evidence="3" key="1">
    <citation type="submission" date="2022-08" db="UniProtKB">
        <authorList>
            <consortium name="EnsemblMetazoa"/>
        </authorList>
    </citation>
    <scope>IDENTIFICATION</scope>
    <source>
        <strain evidence="3">05x7-T-G4-1.051#20</strain>
    </source>
</reference>
<accession>A0A8W8KQN8</accession>
<feature type="compositionally biased region" description="Basic and acidic residues" evidence="1">
    <location>
        <begin position="268"/>
        <end position="280"/>
    </location>
</feature>
<keyword evidence="2" id="KW-0732">Signal</keyword>
<dbReference type="Proteomes" id="UP000005408">
    <property type="component" value="Unassembled WGS sequence"/>
</dbReference>
<dbReference type="AlphaFoldDB" id="A0A8W8KQN8"/>
<feature type="chain" id="PRO_5036454378" description="Mitochondria-eating protein C-terminal domain-containing protein" evidence="2">
    <location>
        <begin position="21"/>
        <end position="511"/>
    </location>
</feature>
<evidence type="ECO:0000313" key="3">
    <source>
        <dbReference type="EnsemblMetazoa" id="G24641.9:cds"/>
    </source>
</evidence>
<keyword evidence="4" id="KW-1185">Reference proteome</keyword>
<evidence type="ECO:0008006" key="5">
    <source>
        <dbReference type="Google" id="ProtNLM"/>
    </source>
</evidence>
<feature type="signal peptide" evidence="2">
    <location>
        <begin position="1"/>
        <end position="20"/>
    </location>
</feature>
<proteinExistence type="predicted"/>
<feature type="region of interest" description="Disordered" evidence="1">
    <location>
        <begin position="214"/>
        <end position="284"/>
    </location>
</feature>
<evidence type="ECO:0000313" key="4">
    <source>
        <dbReference type="Proteomes" id="UP000005408"/>
    </source>
</evidence>
<name>A0A8W8KQN8_MAGGI</name>
<evidence type="ECO:0000256" key="2">
    <source>
        <dbReference type="SAM" id="SignalP"/>
    </source>
</evidence>
<feature type="compositionally biased region" description="Polar residues" evidence="1">
    <location>
        <begin position="231"/>
        <end position="242"/>
    </location>
</feature>
<organism evidence="3 4">
    <name type="scientific">Magallana gigas</name>
    <name type="common">Pacific oyster</name>
    <name type="synonym">Crassostrea gigas</name>
    <dbReference type="NCBI Taxonomy" id="29159"/>
    <lineage>
        <taxon>Eukaryota</taxon>
        <taxon>Metazoa</taxon>
        <taxon>Spiralia</taxon>
        <taxon>Lophotrochozoa</taxon>
        <taxon>Mollusca</taxon>
        <taxon>Bivalvia</taxon>
        <taxon>Autobranchia</taxon>
        <taxon>Pteriomorphia</taxon>
        <taxon>Ostreida</taxon>
        <taxon>Ostreoidea</taxon>
        <taxon>Ostreidae</taxon>
        <taxon>Magallana</taxon>
    </lineage>
</organism>
<evidence type="ECO:0000256" key="1">
    <source>
        <dbReference type="SAM" id="MobiDB-lite"/>
    </source>
</evidence>
<protein>
    <recommendedName>
        <fullName evidence="5">Mitochondria-eating protein C-terminal domain-containing protein</fullName>
    </recommendedName>
</protein>
<sequence length="511" mass="58199">MNTLFTSLWTVLLLGRLVRSQQLQRLSEIAGTRLTSNNPGITDLSDEFRPLKLNDMFREMYDDKWTDAMEDLSTGGLQDKAAVTLLLQIVKEAFSLCKDSDLWLLWLPECQLLECVQESGPPQRKLHALDNKLTDEERRKLRKYTGALKRKHHKYLIQTCQEKLTSVVSKLIQRRMQLCTSSGDCDVYRGDRGKLCEQHEQKGDFGKAVYKKAANPQETEYHNTPKRQKFTTDTDQQPQSLRQDALDENASNEKNDINQKQQKRMKVKPKEQSSNEDIHTDQQPQQLIQDVEGLGSEGLANVDVDKLPPHWKHHAGVEPSRLSKIAGPKLTSNNPDIADLNDDNRPTKLAEKFGKVYDDTWTDSIEELTGVETRLDDSAAVGFLLRIVMTAYKFCSGPRSLFIDLTDCQTIMLCKDTSSMKVITKLPDAITPDIQQATKMCLRSKEISLVLQKTTRPPIHLSARIPDDGRMNNDIFRAYMKSGTEVDYIVWPVMYLYENGPVLNKGIAQPK</sequence>
<dbReference type="EnsemblMetazoa" id="G24641.9">
    <property type="protein sequence ID" value="G24641.9:cds"/>
    <property type="gene ID" value="G24641"/>
</dbReference>